<accession>A0A7J0C062</accession>
<proteinExistence type="predicted"/>
<reference evidence="2 3" key="1">
    <citation type="submission" date="2020-05" db="EMBL/GenBank/DDBJ databases">
        <title>Whole genome shotgun sequence of Streptomyces fulvorobeus NBRC 15897.</title>
        <authorList>
            <person name="Komaki H."/>
            <person name="Tamura T."/>
        </authorList>
    </citation>
    <scope>NUCLEOTIDE SEQUENCE [LARGE SCALE GENOMIC DNA]</scope>
    <source>
        <strain evidence="2 3">NBRC 15897</strain>
    </source>
</reference>
<feature type="compositionally biased region" description="Basic residues" evidence="1">
    <location>
        <begin position="39"/>
        <end position="61"/>
    </location>
</feature>
<sequence>MPAGWRRQPAEGEGGCLRGEGVGQESLAQRPPEHFGRSPLRRVPVRRGRGRAPPYRARRARTGVEHVRAAEQLDGACPGIAAAMSSAARGDRVAPVAASLTALPRGEFGPAASQ</sequence>
<evidence type="ECO:0000313" key="2">
    <source>
        <dbReference type="EMBL" id="GFM95798.1"/>
    </source>
</evidence>
<feature type="compositionally biased region" description="Gly residues" evidence="1">
    <location>
        <begin position="12"/>
        <end position="22"/>
    </location>
</feature>
<organism evidence="2 3">
    <name type="scientific">Streptomyces fulvorobeus</name>
    <dbReference type="NCBI Taxonomy" id="284028"/>
    <lineage>
        <taxon>Bacteria</taxon>
        <taxon>Bacillati</taxon>
        <taxon>Actinomycetota</taxon>
        <taxon>Actinomycetes</taxon>
        <taxon>Kitasatosporales</taxon>
        <taxon>Streptomycetaceae</taxon>
        <taxon>Streptomyces</taxon>
    </lineage>
</organism>
<dbReference type="EMBL" id="BLWC01000001">
    <property type="protein sequence ID" value="GFM95798.1"/>
    <property type="molecule type" value="Genomic_DNA"/>
</dbReference>
<name>A0A7J0C062_9ACTN</name>
<dbReference type="AlphaFoldDB" id="A0A7J0C062"/>
<dbReference type="Proteomes" id="UP000498980">
    <property type="component" value="Unassembled WGS sequence"/>
</dbReference>
<comment type="caution">
    <text evidence="2">The sequence shown here is derived from an EMBL/GenBank/DDBJ whole genome shotgun (WGS) entry which is preliminary data.</text>
</comment>
<feature type="region of interest" description="Disordered" evidence="1">
    <location>
        <begin position="1"/>
        <end position="63"/>
    </location>
</feature>
<protein>
    <submittedName>
        <fullName evidence="2">Uncharacterized protein</fullName>
    </submittedName>
</protein>
<evidence type="ECO:0000313" key="3">
    <source>
        <dbReference type="Proteomes" id="UP000498980"/>
    </source>
</evidence>
<keyword evidence="3" id="KW-1185">Reference proteome</keyword>
<evidence type="ECO:0000256" key="1">
    <source>
        <dbReference type="SAM" id="MobiDB-lite"/>
    </source>
</evidence>
<gene>
    <name evidence="2" type="ORF">Sfulv_06090</name>
</gene>